<feature type="transmembrane region" description="Helical" evidence="14">
    <location>
        <begin position="37"/>
        <end position="55"/>
    </location>
</feature>
<protein>
    <recommendedName>
        <fullName evidence="3">histidine kinase</fullName>
        <ecNumber evidence="3">2.7.13.3</ecNumber>
    </recommendedName>
</protein>
<proteinExistence type="predicted"/>
<gene>
    <name evidence="16" type="ORF">ACFYKX_19255</name>
</gene>
<keyword evidence="8" id="KW-0547">Nucleotide-binding</keyword>
<evidence type="ECO:0000313" key="17">
    <source>
        <dbReference type="Proteomes" id="UP001601059"/>
    </source>
</evidence>
<dbReference type="EC" id="2.7.13.3" evidence="3"/>
<dbReference type="SMART" id="SM00387">
    <property type="entry name" value="HATPase_c"/>
    <property type="match status" value="1"/>
</dbReference>
<evidence type="ECO:0000256" key="9">
    <source>
        <dbReference type="ARBA" id="ARBA00022777"/>
    </source>
</evidence>
<dbReference type="Gene3D" id="1.10.287.130">
    <property type="match status" value="1"/>
</dbReference>
<keyword evidence="12" id="KW-0902">Two-component regulatory system</keyword>
<dbReference type="PRINTS" id="PR00344">
    <property type="entry name" value="BCTRLSENSOR"/>
</dbReference>
<feature type="transmembrane region" description="Helical" evidence="14">
    <location>
        <begin position="163"/>
        <end position="183"/>
    </location>
</feature>
<comment type="catalytic activity">
    <reaction evidence="1">
        <text>ATP + protein L-histidine = ADP + protein N-phospho-L-histidine.</text>
        <dbReference type="EC" id="2.7.13.3"/>
    </reaction>
</comment>
<reference evidence="16 17" key="1">
    <citation type="submission" date="2024-08" db="EMBL/GenBank/DDBJ databases">
        <title>Two novel Cytobacillus novel species.</title>
        <authorList>
            <person name="Liu G."/>
        </authorList>
    </citation>
    <scope>NUCLEOTIDE SEQUENCE [LARGE SCALE GENOMIC DNA]</scope>
    <source>
        <strain evidence="16 17">FJAT-54145</strain>
    </source>
</reference>
<dbReference type="InterPro" id="IPR003594">
    <property type="entry name" value="HATPase_dom"/>
</dbReference>
<evidence type="ECO:0000256" key="11">
    <source>
        <dbReference type="ARBA" id="ARBA00022989"/>
    </source>
</evidence>
<evidence type="ECO:0000313" key="16">
    <source>
        <dbReference type="EMBL" id="MFE8702744.1"/>
    </source>
</evidence>
<feature type="transmembrane region" description="Helical" evidence="14">
    <location>
        <begin position="131"/>
        <end position="151"/>
    </location>
</feature>
<dbReference type="Pfam" id="PF00512">
    <property type="entry name" value="HisKA"/>
    <property type="match status" value="1"/>
</dbReference>
<keyword evidence="11 14" id="KW-1133">Transmembrane helix</keyword>
<keyword evidence="5" id="KW-0597">Phosphoprotein</keyword>
<evidence type="ECO:0000256" key="13">
    <source>
        <dbReference type="ARBA" id="ARBA00023136"/>
    </source>
</evidence>
<dbReference type="CDD" id="cd00082">
    <property type="entry name" value="HisKA"/>
    <property type="match status" value="1"/>
</dbReference>
<accession>A0ABW6KG91</accession>
<dbReference type="SUPFAM" id="SSF47384">
    <property type="entry name" value="Homodimeric domain of signal transducing histidine kinase"/>
    <property type="match status" value="1"/>
</dbReference>
<organism evidence="16 17">
    <name type="scientific">Cytobacillus spartinae</name>
    <dbReference type="NCBI Taxonomy" id="3299023"/>
    <lineage>
        <taxon>Bacteria</taxon>
        <taxon>Bacillati</taxon>
        <taxon>Bacillota</taxon>
        <taxon>Bacilli</taxon>
        <taxon>Bacillales</taxon>
        <taxon>Bacillaceae</taxon>
        <taxon>Cytobacillus</taxon>
    </lineage>
</organism>
<evidence type="ECO:0000256" key="8">
    <source>
        <dbReference type="ARBA" id="ARBA00022741"/>
    </source>
</evidence>
<keyword evidence="13 14" id="KW-0472">Membrane</keyword>
<dbReference type="Gene3D" id="3.30.565.10">
    <property type="entry name" value="Histidine kinase-like ATPase, C-terminal domain"/>
    <property type="match status" value="1"/>
</dbReference>
<sequence length="418" mass="47261">MEFQLDDILLQVLMVMFPVVLYLAMVKDSFNERKKRIWLGVTCAISMLLSFTVAIDINEGIFLDLRLVPWFIAYIYGGNLVGIVVTVFFIIVRFLIGGIGMVPAFANLLLVLLVIQFFKKRYHIWPFRKKVTFSVSFLLIASTSLPFIGSIMIGEPFTYVKSIIYIIFIAENAIVGWLMIYLIELSKEKTQLVREVHRAEKLNVVGQLAASVAHEIRNPMTSIRGFMQLLYSSKNLTEQERQYVTISLDELNRANSIIDDYLSLGREYKLEDQQRIDLAFEINRSINSLSSYANLRNVKLTFQERKPAYIIGSAGRIQQLFVNLIKNGVEATKGIGEVTITLDQNEKEVIILISDNGVGMKPEQIENLGLPFYSTKEKGTGLGLMVSLRIIEDMGGGLKVHSSLGSGTTFEISIPFKR</sequence>
<dbReference type="PANTHER" id="PTHR43065">
    <property type="entry name" value="SENSOR HISTIDINE KINASE"/>
    <property type="match status" value="1"/>
</dbReference>
<dbReference type="PROSITE" id="PS50109">
    <property type="entry name" value="HIS_KIN"/>
    <property type="match status" value="1"/>
</dbReference>
<evidence type="ECO:0000256" key="3">
    <source>
        <dbReference type="ARBA" id="ARBA00012438"/>
    </source>
</evidence>
<dbReference type="SUPFAM" id="SSF55874">
    <property type="entry name" value="ATPase domain of HSP90 chaperone/DNA topoisomerase II/histidine kinase"/>
    <property type="match status" value="1"/>
</dbReference>
<evidence type="ECO:0000256" key="14">
    <source>
        <dbReference type="SAM" id="Phobius"/>
    </source>
</evidence>
<dbReference type="InterPro" id="IPR036890">
    <property type="entry name" value="HATPase_C_sf"/>
</dbReference>
<keyword evidence="9" id="KW-0418">Kinase</keyword>
<dbReference type="Pfam" id="PF07694">
    <property type="entry name" value="5TM-5TMR_LYT"/>
    <property type="match status" value="1"/>
</dbReference>
<evidence type="ECO:0000256" key="10">
    <source>
        <dbReference type="ARBA" id="ARBA00022840"/>
    </source>
</evidence>
<keyword evidence="4" id="KW-1003">Cell membrane</keyword>
<dbReference type="InterPro" id="IPR003661">
    <property type="entry name" value="HisK_dim/P_dom"/>
</dbReference>
<keyword evidence="17" id="KW-1185">Reference proteome</keyword>
<evidence type="ECO:0000256" key="12">
    <source>
        <dbReference type="ARBA" id="ARBA00023012"/>
    </source>
</evidence>
<evidence type="ECO:0000256" key="5">
    <source>
        <dbReference type="ARBA" id="ARBA00022553"/>
    </source>
</evidence>
<dbReference type="InterPro" id="IPR011620">
    <property type="entry name" value="Sig_transdc_His_kinase_LytS_TM"/>
</dbReference>
<evidence type="ECO:0000256" key="1">
    <source>
        <dbReference type="ARBA" id="ARBA00000085"/>
    </source>
</evidence>
<dbReference type="SMART" id="SM00388">
    <property type="entry name" value="HisKA"/>
    <property type="match status" value="1"/>
</dbReference>
<dbReference type="EMBL" id="JBIACK010000011">
    <property type="protein sequence ID" value="MFE8702744.1"/>
    <property type="molecule type" value="Genomic_DNA"/>
</dbReference>
<dbReference type="RefSeq" id="WP_389362704.1">
    <property type="nucleotide sequence ID" value="NZ_JBIACK010000011.1"/>
</dbReference>
<comment type="caution">
    <text evidence="16">The sequence shown here is derived from an EMBL/GenBank/DDBJ whole genome shotgun (WGS) entry which is preliminary data.</text>
</comment>
<evidence type="ECO:0000256" key="2">
    <source>
        <dbReference type="ARBA" id="ARBA00004651"/>
    </source>
</evidence>
<dbReference type="Pfam" id="PF02518">
    <property type="entry name" value="HATPase_c"/>
    <property type="match status" value="1"/>
</dbReference>
<feature type="domain" description="Histidine kinase" evidence="15">
    <location>
        <begin position="211"/>
        <end position="418"/>
    </location>
</feature>
<evidence type="ECO:0000256" key="6">
    <source>
        <dbReference type="ARBA" id="ARBA00022679"/>
    </source>
</evidence>
<name>A0ABW6KG91_9BACI</name>
<dbReference type="GO" id="GO:0005524">
    <property type="term" value="F:ATP binding"/>
    <property type="evidence" value="ECO:0007669"/>
    <property type="project" value="UniProtKB-KW"/>
</dbReference>
<keyword evidence="7 14" id="KW-0812">Transmembrane</keyword>
<feature type="transmembrane region" description="Helical" evidence="14">
    <location>
        <begin position="67"/>
        <end position="92"/>
    </location>
</feature>
<evidence type="ECO:0000256" key="4">
    <source>
        <dbReference type="ARBA" id="ARBA00022475"/>
    </source>
</evidence>
<keyword evidence="6" id="KW-0808">Transferase</keyword>
<dbReference type="InterPro" id="IPR004358">
    <property type="entry name" value="Sig_transdc_His_kin-like_C"/>
</dbReference>
<dbReference type="Proteomes" id="UP001601059">
    <property type="component" value="Unassembled WGS sequence"/>
</dbReference>
<feature type="transmembrane region" description="Helical" evidence="14">
    <location>
        <begin position="98"/>
        <end position="119"/>
    </location>
</feature>
<keyword evidence="10 16" id="KW-0067">ATP-binding</keyword>
<dbReference type="PANTHER" id="PTHR43065:SF46">
    <property type="entry name" value="C4-DICARBOXYLATE TRANSPORT SENSOR PROTEIN DCTB"/>
    <property type="match status" value="1"/>
</dbReference>
<feature type="transmembrane region" description="Helical" evidence="14">
    <location>
        <begin position="7"/>
        <end position="25"/>
    </location>
</feature>
<dbReference type="InterPro" id="IPR036097">
    <property type="entry name" value="HisK_dim/P_sf"/>
</dbReference>
<evidence type="ECO:0000259" key="15">
    <source>
        <dbReference type="PROSITE" id="PS50109"/>
    </source>
</evidence>
<dbReference type="CDD" id="cd00075">
    <property type="entry name" value="HATPase"/>
    <property type="match status" value="1"/>
</dbReference>
<evidence type="ECO:0000256" key="7">
    <source>
        <dbReference type="ARBA" id="ARBA00022692"/>
    </source>
</evidence>
<comment type="subcellular location">
    <subcellularLocation>
        <location evidence="2">Cell membrane</location>
        <topology evidence="2">Multi-pass membrane protein</topology>
    </subcellularLocation>
</comment>
<dbReference type="InterPro" id="IPR005467">
    <property type="entry name" value="His_kinase_dom"/>
</dbReference>